<dbReference type="SFLD" id="SFLDG01067">
    <property type="entry name" value="SPASM/twitch_domain_containing"/>
    <property type="match status" value="1"/>
</dbReference>
<name>A0A348B2X5_9CREN</name>
<dbReference type="CDD" id="cd01335">
    <property type="entry name" value="Radical_SAM"/>
    <property type="match status" value="1"/>
</dbReference>
<evidence type="ECO:0000256" key="5">
    <source>
        <dbReference type="ARBA" id="ARBA00023004"/>
    </source>
</evidence>
<dbReference type="PANTHER" id="PTHR11228:SF34">
    <property type="entry name" value="TUNGSTEN-CONTAINING ALDEHYDE FERREDOXIN OXIDOREDUCTASE COFACTOR MODIFYING PROTEIN"/>
    <property type="match status" value="1"/>
</dbReference>
<dbReference type="GO" id="GO:0051539">
    <property type="term" value="F:4 iron, 4 sulfur cluster binding"/>
    <property type="evidence" value="ECO:0007669"/>
    <property type="project" value="UniProtKB-KW"/>
</dbReference>
<dbReference type="InterPro" id="IPR007197">
    <property type="entry name" value="rSAM"/>
</dbReference>
<dbReference type="AlphaFoldDB" id="A0A348B2X5"/>
<keyword evidence="4" id="KW-0479">Metal-binding</keyword>
<dbReference type="OrthoDB" id="5620at2157"/>
<evidence type="ECO:0000313" key="9">
    <source>
        <dbReference type="EMBL" id="GGT93900.1"/>
    </source>
</evidence>
<reference evidence="9" key="4">
    <citation type="submission" date="2020-09" db="EMBL/GenBank/DDBJ databases">
        <authorList>
            <person name="Sun Q."/>
            <person name="Ohkuma M."/>
        </authorList>
    </citation>
    <scope>NUCLEOTIDE SEQUENCE</scope>
    <source>
        <strain evidence="9">JCM 31740</strain>
    </source>
</reference>
<reference evidence="9" key="1">
    <citation type="journal article" date="2014" name="Int. J. Syst. Evol. Microbiol.">
        <title>Complete genome sequence of Corynebacterium casei LMG S-19264T (=DSM 44701T), isolated from a smear-ripened cheese.</title>
        <authorList>
            <consortium name="US DOE Joint Genome Institute (JGI-PGF)"/>
            <person name="Walter F."/>
            <person name="Albersmeier A."/>
            <person name="Kalinowski J."/>
            <person name="Ruckert C."/>
        </authorList>
    </citation>
    <scope>NUCLEOTIDE SEQUENCE</scope>
    <source>
        <strain evidence="9">JCM 31740</strain>
    </source>
</reference>
<dbReference type="KEGG" id="sacd:HS1genome_0916"/>
<dbReference type="SFLD" id="SFLDS00029">
    <property type="entry name" value="Radical_SAM"/>
    <property type="match status" value="1"/>
</dbReference>
<keyword evidence="10" id="KW-1185">Reference proteome</keyword>
<dbReference type="EMBL" id="BMQS01000007">
    <property type="protein sequence ID" value="GGT93900.1"/>
    <property type="molecule type" value="Genomic_DNA"/>
</dbReference>
<dbReference type="PANTHER" id="PTHR11228">
    <property type="entry name" value="RADICAL SAM DOMAIN PROTEIN"/>
    <property type="match status" value="1"/>
</dbReference>
<dbReference type="Pfam" id="PF04055">
    <property type="entry name" value="Radical_SAM"/>
    <property type="match status" value="1"/>
</dbReference>
<accession>A0A348B2X5</accession>
<dbReference type="Proteomes" id="UP000276741">
    <property type="component" value="Chromosome"/>
</dbReference>
<feature type="domain" description="Radical SAM core" evidence="7">
    <location>
        <begin position="20"/>
        <end position="215"/>
    </location>
</feature>
<evidence type="ECO:0000256" key="2">
    <source>
        <dbReference type="ARBA" id="ARBA00022485"/>
    </source>
</evidence>
<dbReference type="Proteomes" id="UP000616143">
    <property type="component" value="Unassembled WGS sequence"/>
</dbReference>
<dbReference type="GO" id="GO:0003824">
    <property type="term" value="F:catalytic activity"/>
    <property type="evidence" value="ECO:0007669"/>
    <property type="project" value="InterPro"/>
</dbReference>
<evidence type="ECO:0000313" key="8">
    <source>
        <dbReference type="EMBL" id="BBD72527.1"/>
    </source>
</evidence>
<reference evidence="8" key="3">
    <citation type="journal article" date="2019" name="BMC Res. Notes">
        <title>Complete genome sequence of the Sulfodiicoccus acidiphilus strain HS-1T, the first crenarchaeon that lacks polB3, isolated from an acidic hot spring in Ohwaku-dani, Hakone, Japan.</title>
        <authorList>
            <person name="Sakai H.D."/>
            <person name="Kurosawa N."/>
        </authorList>
    </citation>
    <scope>NUCLEOTIDE SEQUENCE</scope>
    <source>
        <strain evidence="8">HS-1</strain>
    </source>
</reference>
<dbReference type="InterPro" id="IPR000385">
    <property type="entry name" value="MoaA_NifB_PqqE_Fe-S-bd_CS"/>
</dbReference>
<keyword evidence="5" id="KW-0408">Iron</keyword>
<dbReference type="InterPro" id="IPR058240">
    <property type="entry name" value="rSAM_sf"/>
</dbReference>
<evidence type="ECO:0000259" key="7">
    <source>
        <dbReference type="PROSITE" id="PS51918"/>
    </source>
</evidence>
<comment type="cofactor">
    <cofactor evidence="1">
        <name>[4Fe-4S] cluster</name>
        <dbReference type="ChEBI" id="CHEBI:49883"/>
    </cofactor>
</comment>
<dbReference type="EMBL" id="AP018553">
    <property type="protein sequence ID" value="BBD72527.1"/>
    <property type="molecule type" value="Genomic_DNA"/>
</dbReference>
<dbReference type="GO" id="GO:0046872">
    <property type="term" value="F:metal ion binding"/>
    <property type="evidence" value="ECO:0007669"/>
    <property type="project" value="UniProtKB-KW"/>
</dbReference>
<dbReference type="PROSITE" id="PS51918">
    <property type="entry name" value="RADICAL_SAM"/>
    <property type="match status" value="1"/>
</dbReference>
<dbReference type="CDD" id="cd21109">
    <property type="entry name" value="SPASM"/>
    <property type="match status" value="1"/>
</dbReference>
<evidence type="ECO:0000256" key="6">
    <source>
        <dbReference type="ARBA" id="ARBA00023014"/>
    </source>
</evidence>
<evidence type="ECO:0000313" key="10">
    <source>
        <dbReference type="Proteomes" id="UP000276741"/>
    </source>
</evidence>
<keyword evidence="2" id="KW-0004">4Fe-4S</keyword>
<gene>
    <name evidence="9" type="ORF">GCM10007116_09540</name>
    <name evidence="8" type="ORF">HS1genome_0916</name>
</gene>
<evidence type="ECO:0000256" key="4">
    <source>
        <dbReference type="ARBA" id="ARBA00022723"/>
    </source>
</evidence>
<dbReference type="GeneID" id="38666422"/>
<dbReference type="Gene3D" id="3.20.20.70">
    <property type="entry name" value="Aldolase class I"/>
    <property type="match status" value="1"/>
</dbReference>
<evidence type="ECO:0000256" key="3">
    <source>
        <dbReference type="ARBA" id="ARBA00022691"/>
    </source>
</evidence>
<dbReference type="SUPFAM" id="SSF102114">
    <property type="entry name" value="Radical SAM enzymes"/>
    <property type="match status" value="1"/>
</dbReference>
<organism evidence="8 10">
    <name type="scientific">Sulfodiicoccus acidiphilus</name>
    <dbReference type="NCBI Taxonomy" id="1670455"/>
    <lineage>
        <taxon>Archaea</taxon>
        <taxon>Thermoproteota</taxon>
        <taxon>Thermoprotei</taxon>
        <taxon>Sulfolobales</taxon>
        <taxon>Sulfolobaceae</taxon>
        <taxon>Sulfodiicoccus</taxon>
    </lineage>
</organism>
<evidence type="ECO:0000256" key="1">
    <source>
        <dbReference type="ARBA" id="ARBA00001966"/>
    </source>
</evidence>
<reference evidence="10" key="2">
    <citation type="submission" date="2018-04" db="EMBL/GenBank/DDBJ databases">
        <title>Complete genome sequence of Sulfodiicoccus acidiphilus strain HS-1.</title>
        <authorList>
            <person name="Sakai H.D."/>
            <person name="Kurosawa N."/>
        </authorList>
    </citation>
    <scope>NUCLEOTIDE SEQUENCE [LARGE SCALE GENOMIC DNA]</scope>
    <source>
        <strain evidence="10">HS-1</strain>
    </source>
</reference>
<dbReference type="InterPro" id="IPR013785">
    <property type="entry name" value="Aldolase_TIM"/>
</dbReference>
<proteinExistence type="predicted"/>
<keyword evidence="6" id="KW-0411">Iron-sulfur</keyword>
<dbReference type="RefSeq" id="WP_126449818.1">
    <property type="nucleotide sequence ID" value="NZ_AP018553.1"/>
</dbReference>
<dbReference type="InterPro" id="IPR050377">
    <property type="entry name" value="Radical_SAM_PqqE_MftC-like"/>
</dbReference>
<dbReference type="PROSITE" id="PS01305">
    <property type="entry name" value="MOAA_NIFB_PQQE"/>
    <property type="match status" value="1"/>
</dbReference>
<keyword evidence="3" id="KW-0949">S-adenosyl-L-methionine</keyword>
<protein>
    <submittedName>
        <fullName evidence="8">Heme biosynthesis protein</fullName>
    </submittedName>
</protein>
<sequence>MNRDLKALSWFLRTQLLGDNFRPAYATFKVTSRCNLRCTFCSPSYYDGSLGEADTETVKRIIDNIRRSSIVVISFEGGEPTTRRDILELLRYAHDGSLYVMLTTNGYRMSDETFLSKVGEVVDFVHYSIDEYHWNVKALEDLCKLRQYGLKVNVQTVVTKHNLNRLEDKVKAVQRCRYKLLVLPAVDYPTSKVKLAPDPMELYKVLSDLKRRYGSVLNNSWGFIEALVAKRRPKRLTSYSITIYPNGDLPYPDDMEGVVVGNLSRERLESIMSSSTVKDLQSKMLLDAARFEYLHLQTSMFNDIRDLAHYVWEMGRWRFTGRSF</sequence>